<dbReference type="PANTHER" id="PTHR24096">
    <property type="entry name" value="LONG-CHAIN-FATTY-ACID--COA LIGASE"/>
    <property type="match status" value="1"/>
</dbReference>
<evidence type="ECO:0000259" key="3">
    <source>
        <dbReference type="Pfam" id="PF00501"/>
    </source>
</evidence>
<feature type="domain" description="AMP-dependent synthetase/ligase" evidence="3">
    <location>
        <begin position="61"/>
        <end position="402"/>
    </location>
</feature>
<dbReference type="InterPro" id="IPR020845">
    <property type="entry name" value="AMP-binding_CS"/>
</dbReference>
<dbReference type="EMBL" id="CAVLGL010000085">
    <property type="protein sequence ID" value="CAK1590650.1"/>
    <property type="molecule type" value="Genomic_DNA"/>
</dbReference>
<name>A0AAV1L7B5_9NEOP</name>
<evidence type="ECO:0000256" key="2">
    <source>
        <dbReference type="ARBA" id="ARBA00023140"/>
    </source>
</evidence>
<dbReference type="InterPro" id="IPR025110">
    <property type="entry name" value="AMP-bd_C"/>
</dbReference>
<dbReference type="PROSITE" id="PS00455">
    <property type="entry name" value="AMP_BINDING"/>
    <property type="match status" value="1"/>
</dbReference>
<comment type="caution">
    <text evidence="5">The sequence shown here is derived from an EMBL/GenBank/DDBJ whole genome shotgun (WGS) entry which is preliminary data.</text>
</comment>
<evidence type="ECO:0000256" key="1">
    <source>
        <dbReference type="ARBA" id="ARBA00004275"/>
    </source>
</evidence>
<dbReference type="Pfam" id="PF00501">
    <property type="entry name" value="AMP-binding"/>
    <property type="match status" value="1"/>
</dbReference>
<dbReference type="InterPro" id="IPR042099">
    <property type="entry name" value="ANL_N_sf"/>
</dbReference>
<dbReference type="GO" id="GO:0046949">
    <property type="term" value="P:fatty-acyl-CoA biosynthetic process"/>
    <property type="evidence" value="ECO:0007669"/>
    <property type="project" value="TreeGrafter"/>
</dbReference>
<dbReference type="Gene3D" id="3.30.300.30">
    <property type="match status" value="1"/>
</dbReference>
<evidence type="ECO:0000259" key="4">
    <source>
        <dbReference type="Pfam" id="PF13193"/>
    </source>
</evidence>
<dbReference type="InterPro" id="IPR045851">
    <property type="entry name" value="AMP-bd_C_sf"/>
</dbReference>
<gene>
    <name evidence="5" type="ORF">PARMNEM_LOCUS10985</name>
</gene>
<dbReference type="GO" id="GO:0005777">
    <property type="term" value="C:peroxisome"/>
    <property type="evidence" value="ECO:0007669"/>
    <property type="project" value="UniProtKB-SubCell"/>
</dbReference>
<comment type="subcellular location">
    <subcellularLocation>
        <location evidence="1">Peroxisome</location>
    </subcellularLocation>
</comment>
<feature type="domain" description="AMP-binding enzyme C-terminal" evidence="4">
    <location>
        <begin position="453"/>
        <end position="524"/>
    </location>
</feature>
<dbReference type="GO" id="GO:0004467">
    <property type="term" value="F:long-chain fatty acid-CoA ligase activity"/>
    <property type="evidence" value="ECO:0007669"/>
    <property type="project" value="TreeGrafter"/>
</dbReference>
<keyword evidence="2" id="KW-0576">Peroxisome</keyword>
<dbReference type="Gene3D" id="3.40.50.12780">
    <property type="entry name" value="N-terminal domain of ligase-like"/>
    <property type="match status" value="1"/>
</dbReference>
<dbReference type="SUPFAM" id="SSF56801">
    <property type="entry name" value="Acetyl-CoA synthetase-like"/>
    <property type="match status" value="1"/>
</dbReference>
<proteinExistence type="predicted"/>
<evidence type="ECO:0000313" key="5">
    <source>
        <dbReference type="EMBL" id="CAK1590650.1"/>
    </source>
</evidence>
<evidence type="ECO:0000313" key="6">
    <source>
        <dbReference type="Proteomes" id="UP001314205"/>
    </source>
</evidence>
<keyword evidence="6" id="KW-1185">Reference proteome</keyword>
<dbReference type="AlphaFoldDB" id="A0AAV1L7B5"/>
<dbReference type="Proteomes" id="UP001314205">
    <property type="component" value="Unassembled WGS sequence"/>
</dbReference>
<sequence>MSHAILRGRSTPAQLYLDGVLESILEVKKEMNPTKISVTEVIFYCMNRNRSNVFMINGLSNEYFTNEKILKMSVPLARALIDREINGKTVILILRNHEFMAAVYYGVIFARAIPFMIDPNCTMYELNHFMALIRPSLVFCEQNQVANVSKTVNDSNNDKPSIVVVDDGTYFQQIIAGFSDNLDTFRIMDVNVNSPVIMLPTSGSTGLPKAAMLSNEGLVAQLPTLWAHHNQFPRPTNIAMLISTAQWMTHTSLMTTCPVYQITLLMTPTPTIDCLLKMIRRNKPTWALLGPAFAISLSTAASSEDLASLQTVLTTGSQPGPNTMKALKEKLSARVRLCNGYGMTETHGFITIPDQITTFECTGTVGNIFDFKLLDETGKEIGINENGELMLRSELCILQGYYKNEKAYKECITDDNWLKTGDVFYQNEDGFMFFVERKKFWFKYLNHHISPEELEAVIGTVPGVEECSVCETPNGPAAGVVRRLDCNTTEQDIHNIVNSTLSDYKRLRGGVVFVTSLPHTHSGKLHRSDCRNLINNLLGNQL</sequence>
<dbReference type="Pfam" id="PF13193">
    <property type="entry name" value="AMP-binding_C"/>
    <property type="match status" value="1"/>
</dbReference>
<dbReference type="PANTHER" id="PTHR24096:SF353">
    <property type="entry name" value="GH16244P-RELATED"/>
    <property type="match status" value="1"/>
</dbReference>
<accession>A0AAV1L7B5</accession>
<dbReference type="InterPro" id="IPR000873">
    <property type="entry name" value="AMP-dep_synth/lig_dom"/>
</dbReference>
<organism evidence="5 6">
    <name type="scientific">Parnassius mnemosyne</name>
    <name type="common">clouded apollo</name>
    <dbReference type="NCBI Taxonomy" id="213953"/>
    <lineage>
        <taxon>Eukaryota</taxon>
        <taxon>Metazoa</taxon>
        <taxon>Ecdysozoa</taxon>
        <taxon>Arthropoda</taxon>
        <taxon>Hexapoda</taxon>
        <taxon>Insecta</taxon>
        <taxon>Pterygota</taxon>
        <taxon>Neoptera</taxon>
        <taxon>Endopterygota</taxon>
        <taxon>Lepidoptera</taxon>
        <taxon>Glossata</taxon>
        <taxon>Ditrysia</taxon>
        <taxon>Papilionoidea</taxon>
        <taxon>Papilionidae</taxon>
        <taxon>Parnassiinae</taxon>
        <taxon>Parnassini</taxon>
        <taxon>Parnassius</taxon>
        <taxon>Driopa</taxon>
    </lineage>
</organism>
<reference evidence="5 6" key="1">
    <citation type="submission" date="2023-11" db="EMBL/GenBank/DDBJ databases">
        <authorList>
            <person name="Hedman E."/>
            <person name="Englund M."/>
            <person name="Stromberg M."/>
            <person name="Nyberg Akerstrom W."/>
            <person name="Nylinder S."/>
            <person name="Jareborg N."/>
            <person name="Kallberg Y."/>
            <person name="Kronander E."/>
        </authorList>
    </citation>
    <scope>NUCLEOTIDE SEQUENCE [LARGE SCALE GENOMIC DNA]</scope>
</reference>
<protein>
    <submittedName>
        <fullName evidence="5">Uncharacterized protein</fullName>
    </submittedName>
</protein>